<evidence type="ECO:0000256" key="8">
    <source>
        <dbReference type="ARBA" id="ARBA00022989"/>
    </source>
</evidence>
<feature type="transmembrane region" description="Helical" evidence="10">
    <location>
        <begin position="256"/>
        <end position="277"/>
    </location>
</feature>
<feature type="transmembrane region" description="Helical" evidence="10">
    <location>
        <begin position="207"/>
        <end position="224"/>
    </location>
</feature>
<dbReference type="Proteomes" id="UP001499974">
    <property type="component" value="Unassembled WGS sequence"/>
</dbReference>
<evidence type="ECO:0000256" key="7">
    <source>
        <dbReference type="ARBA" id="ARBA00022692"/>
    </source>
</evidence>
<keyword evidence="6" id="KW-0592">Phosphate transport</keyword>
<dbReference type="InterPro" id="IPR035906">
    <property type="entry name" value="MetI-like_sf"/>
</dbReference>
<name>A0ABP8XJV5_9ACTN</name>
<dbReference type="RefSeq" id="WP_345522023.1">
    <property type="nucleotide sequence ID" value="NZ_BAABKM010000002.1"/>
</dbReference>
<keyword evidence="4" id="KW-0813">Transport</keyword>
<evidence type="ECO:0000256" key="2">
    <source>
        <dbReference type="ARBA" id="ARBA00004651"/>
    </source>
</evidence>
<dbReference type="Gene3D" id="1.10.3720.10">
    <property type="entry name" value="MetI-like"/>
    <property type="match status" value="1"/>
</dbReference>
<reference evidence="13" key="1">
    <citation type="journal article" date="2019" name="Int. J. Syst. Evol. Microbiol.">
        <title>The Global Catalogue of Microorganisms (GCM) 10K type strain sequencing project: providing services to taxonomists for standard genome sequencing and annotation.</title>
        <authorList>
            <consortium name="The Broad Institute Genomics Platform"/>
            <consortium name="The Broad Institute Genome Sequencing Center for Infectious Disease"/>
            <person name="Wu L."/>
            <person name="Ma J."/>
        </authorList>
    </citation>
    <scope>NUCLEOTIDE SEQUENCE [LARGE SCALE GENOMIC DNA]</scope>
    <source>
        <strain evidence="13">JCM 18531</strain>
    </source>
</reference>
<keyword evidence="7 10" id="KW-0812">Transmembrane</keyword>
<dbReference type="CDD" id="cd06261">
    <property type="entry name" value="TM_PBP2"/>
    <property type="match status" value="1"/>
</dbReference>
<feature type="domain" description="ABC transmembrane type-1" evidence="11">
    <location>
        <begin position="136"/>
        <end position="351"/>
    </location>
</feature>
<evidence type="ECO:0000256" key="4">
    <source>
        <dbReference type="ARBA" id="ARBA00022448"/>
    </source>
</evidence>
<keyword evidence="9 10" id="KW-0472">Membrane</keyword>
<keyword evidence="5 10" id="KW-1003">Cell membrane</keyword>
<dbReference type="InterPro" id="IPR005672">
    <property type="entry name" value="Phosphate_PstA"/>
</dbReference>
<comment type="caution">
    <text evidence="12">The sequence shown here is derived from an EMBL/GenBank/DDBJ whole genome shotgun (WGS) entry which is preliminary data.</text>
</comment>
<dbReference type="PANTHER" id="PTHR42922:SF1">
    <property type="entry name" value="PHOSPHATE TRANSPORT SYSTEM PERMEASE PROTEIN PSTA"/>
    <property type="match status" value="1"/>
</dbReference>
<evidence type="ECO:0000256" key="10">
    <source>
        <dbReference type="RuleBase" id="RU363043"/>
    </source>
</evidence>
<evidence type="ECO:0000259" key="11">
    <source>
        <dbReference type="PROSITE" id="PS50928"/>
    </source>
</evidence>
<dbReference type="PANTHER" id="PTHR42922">
    <property type="entry name" value="PHOSPHATE TRANSPORT SYSTEM PERMEASE PROTEIN PSTA"/>
    <property type="match status" value="1"/>
</dbReference>
<dbReference type="Pfam" id="PF00528">
    <property type="entry name" value="BPD_transp_1"/>
    <property type="match status" value="1"/>
</dbReference>
<protein>
    <recommendedName>
        <fullName evidence="10">Phosphate transport system permease protein PstA</fullName>
    </recommendedName>
</protein>
<dbReference type="InterPro" id="IPR000515">
    <property type="entry name" value="MetI-like"/>
</dbReference>
<feature type="transmembrane region" description="Helical" evidence="10">
    <location>
        <begin position="83"/>
        <end position="106"/>
    </location>
</feature>
<dbReference type="PROSITE" id="PS50928">
    <property type="entry name" value="ABC_TM1"/>
    <property type="match status" value="1"/>
</dbReference>
<comment type="function">
    <text evidence="1">Part of the binding-protein-dependent transport system for phosphate; probably responsible for the translocation of the substrate across the membrane.</text>
</comment>
<gene>
    <name evidence="12" type="primary">pstA_1</name>
    <name evidence="12" type="ORF">GCM10023349_28580</name>
</gene>
<feature type="transmembrane region" description="Helical" evidence="10">
    <location>
        <begin position="26"/>
        <end position="45"/>
    </location>
</feature>
<evidence type="ECO:0000256" key="5">
    <source>
        <dbReference type="ARBA" id="ARBA00022475"/>
    </source>
</evidence>
<feature type="transmembrane region" description="Helical" evidence="10">
    <location>
        <begin position="174"/>
        <end position="201"/>
    </location>
</feature>
<feature type="transmembrane region" description="Helical" evidence="10">
    <location>
        <begin position="51"/>
        <end position="71"/>
    </location>
</feature>
<keyword evidence="13" id="KW-1185">Reference proteome</keyword>
<dbReference type="EMBL" id="BAABKM010000002">
    <property type="protein sequence ID" value="GAA4708214.1"/>
    <property type="molecule type" value="Genomic_DNA"/>
</dbReference>
<proteinExistence type="inferred from homology"/>
<feature type="transmembrane region" description="Helical" evidence="10">
    <location>
        <begin position="333"/>
        <end position="359"/>
    </location>
</feature>
<evidence type="ECO:0000313" key="13">
    <source>
        <dbReference type="Proteomes" id="UP001499974"/>
    </source>
</evidence>
<evidence type="ECO:0000256" key="9">
    <source>
        <dbReference type="ARBA" id="ARBA00023136"/>
    </source>
</evidence>
<feature type="transmembrane region" description="Helical" evidence="10">
    <location>
        <begin position="135"/>
        <end position="162"/>
    </location>
</feature>
<dbReference type="SUPFAM" id="SSF161098">
    <property type="entry name" value="MetI-like"/>
    <property type="match status" value="1"/>
</dbReference>
<evidence type="ECO:0000256" key="6">
    <source>
        <dbReference type="ARBA" id="ARBA00022592"/>
    </source>
</evidence>
<accession>A0ABP8XJV5</accession>
<comment type="similarity">
    <text evidence="3 10">Belongs to the binding-protein-dependent transport system permease family. CysTW subfamily.</text>
</comment>
<organism evidence="12 13">
    <name type="scientific">Nocardioides conyzicola</name>
    <dbReference type="NCBI Taxonomy" id="1651781"/>
    <lineage>
        <taxon>Bacteria</taxon>
        <taxon>Bacillati</taxon>
        <taxon>Actinomycetota</taxon>
        <taxon>Actinomycetes</taxon>
        <taxon>Propionibacteriales</taxon>
        <taxon>Nocardioidaceae</taxon>
        <taxon>Nocardioides</taxon>
    </lineage>
</organism>
<evidence type="ECO:0000256" key="3">
    <source>
        <dbReference type="ARBA" id="ARBA00007069"/>
    </source>
</evidence>
<evidence type="ECO:0000256" key="1">
    <source>
        <dbReference type="ARBA" id="ARBA00003510"/>
    </source>
</evidence>
<comment type="subcellular location">
    <subcellularLocation>
        <location evidence="2 10">Cell membrane</location>
        <topology evidence="2 10">Multi-pass membrane protein</topology>
    </subcellularLocation>
</comment>
<evidence type="ECO:0000313" key="12">
    <source>
        <dbReference type="EMBL" id="GAA4708214.1"/>
    </source>
</evidence>
<dbReference type="InterPro" id="IPR051408">
    <property type="entry name" value="Phosphate_transprt_permease"/>
</dbReference>
<dbReference type="NCBIfam" id="TIGR00974">
    <property type="entry name" value="3a0107s02c"/>
    <property type="match status" value="1"/>
</dbReference>
<sequence length="366" mass="38933">MSTTTPLEPDSFAITANLAQPRLPKWAVLLVALLSLGIAGLLTLLLGWNPFAGLVVAIILMALGMPLWSLLLEGRRSAADRLATSLVWAAFAVVLVPLVWLIWLVIKNGIGAINGEFLSYDMRNVVGAGGGIYHALWGTILVTSAAALISIPIGLFTAIYLVEYGRGRRLARVTTFLVDVMTGIPSIVAGLFALSLFVLIFGPAIRIGFGGAVALSLLMIPTVVRSAEEMLRLVPSDLREASYALGIPKWRTIVKVVLPTALGGIITGVVLAISRVIGETAPLLVVAGATDTVNFNLFDGRMTTLPVYIFQQYSSPGTVPLGGHGDPPGYARAWGAALVLIVIVMVLNLVARIIGTYFAPKTERRR</sequence>
<keyword evidence="8 10" id="KW-1133">Transmembrane helix</keyword>